<evidence type="ECO:0000313" key="2">
    <source>
        <dbReference type="Proteomes" id="UP000095287"/>
    </source>
</evidence>
<dbReference type="AlphaFoldDB" id="A0A1I7YNJ1"/>
<name>A0A1I7YNJ1_9BILA</name>
<feature type="region of interest" description="Disordered" evidence="1">
    <location>
        <begin position="73"/>
        <end position="115"/>
    </location>
</feature>
<dbReference type="WBParaSite" id="L893_g1811.t1">
    <property type="protein sequence ID" value="L893_g1811.t1"/>
    <property type="gene ID" value="L893_g1811"/>
</dbReference>
<reference evidence="3" key="1">
    <citation type="submission" date="2016-11" db="UniProtKB">
        <authorList>
            <consortium name="WormBaseParasite"/>
        </authorList>
    </citation>
    <scope>IDENTIFICATION</scope>
</reference>
<feature type="compositionally biased region" description="Basic residues" evidence="1">
    <location>
        <begin position="105"/>
        <end position="115"/>
    </location>
</feature>
<sequence length="183" mass="20050">MDAPNETVDLVQSLIAPLIRLESTRCTSSRPSRSHFRFRRHADRSASPLNVHAPSVLDSGDVPDCSMAVKSSIMKPAASRRRSAGKGTIKEEANNDDGTQMEHKPKGRSKLKLKGKAAETSVTGGADNNLLRTFCLDAVKIGVAKLVKDFNETRAASLKATIARTAFDKNMDKNRYKGKRVQR</sequence>
<evidence type="ECO:0000256" key="1">
    <source>
        <dbReference type="SAM" id="MobiDB-lite"/>
    </source>
</evidence>
<accession>A0A1I7YNJ1</accession>
<keyword evidence="2" id="KW-1185">Reference proteome</keyword>
<proteinExistence type="predicted"/>
<protein>
    <submittedName>
        <fullName evidence="3">CaM_binding domain-containing protein</fullName>
    </submittedName>
</protein>
<evidence type="ECO:0000313" key="3">
    <source>
        <dbReference type="WBParaSite" id="L893_g1811.t1"/>
    </source>
</evidence>
<dbReference type="Proteomes" id="UP000095287">
    <property type="component" value="Unplaced"/>
</dbReference>
<organism evidence="2 3">
    <name type="scientific">Steinernema glaseri</name>
    <dbReference type="NCBI Taxonomy" id="37863"/>
    <lineage>
        <taxon>Eukaryota</taxon>
        <taxon>Metazoa</taxon>
        <taxon>Ecdysozoa</taxon>
        <taxon>Nematoda</taxon>
        <taxon>Chromadorea</taxon>
        <taxon>Rhabditida</taxon>
        <taxon>Tylenchina</taxon>
        <taxon>Panagrolaimomorpha</taxon>
        <taxon>Strongyloidoidea</taxon>
        <taxon>Steinernematidae</taxon>
        <taxon>Steinernema</taxon>
    </lineage>
</organism>